<dbReference type="PANTHER" id="PTHR47926:SF347">
    <property type="entry name" value="PENTATRICOPEPTIDE REPEAT-CONTAINING PROTEIN"/>
    <property type="match status" value="1"/>
</dbReference>
<dbReference type="NCBIfam" id="TIGR00756">
    <property type="entry name" value="PPR"/>
    <property type="match status" value="4"/>
</dbReference>
<dbReference type="Gene3D" id="1.25.40.10">
    <property type="entry name" value="Tetratricopeptide repeat domain"/>
    <property type="match status" value="5"/>
</dbReference>
<organism evidence="3 4">
    <name type="scientific">Apostasia shenzhenica</name>
    <dbReference type="NCBI Taxonomy" id="1088818"/>
    <lineage>
        <taxon>Eukaryota</taxon>
        <taxon>Viridiplantae</taxon>
        <taxon>Streptophyta</taxon>
        <taxon>Embryophyta</taxon>
        <taxon>Tracheophyta</taxon>
        <taxon>Spermatophyta</taxon>
        <taxon>Magnoliopsida</taxon>
        <taxon>Liliopsida</taxon>
        <taxon>Asparagales</taxon>
        <taxon>Orchidaceae</taxon>
        <taxon>Apostasioideae</taxon>
        <taxon>Apostasia</taxon>
    </lineage>
</organism>
<dbReference type="InterPro" id="IPR002885">
    <property type="entry name" value="PPR_rpt"/>
</dbReference>
<feature type="repeat" description="PPR" evidence="2">
    <location>
        <begin position="495"/>
        <end position="529"/>
    </location>
</feature>
<name>A0A2I0BAN3_9ASPA</name>
<keyword evidence="1" id="KW-0677">Repeat</keyword>
<dbReference type="GO" id="GO:0009451">
    <property type="term" value="P:RNA modification"/>
    <property type="evidence" value="ECO:0007669"/>
    <property type="project" value="InterPro"/>
</dbReference>
<feature type="repeat" description="PPR" evidence="2">
    <location>
        <begin position="392"/>
        <end position="426"/>
    </location>
</feature>
<evidence type="ECO:0000313" key="4">
    <source>
        <dbReference type="Proteomes" id="UP000236161"/>
    </source>
</evidence>
<gene>
    <name evidence="3" type="primary">PCMP-E36</name>
    <name evidence="3" type="ORF">AXF42_Ash011466</name>
</gene>
<evidence type="ECO:0000256" key="1">
    <source>
        <dbReference type="ARBA" id="ARBA00022737"/>
    </source>
</evidence>
<dbReference type="OrthoDB" id="1853968at2759"/>
<evidence type="ECO:0000256" key="2">
    <source>
        <dbReference type="PROSITE-ProRule" id="PRU00708"/>
    </source>
</evidence>
<dbReference type="PROSITE" id="PS51375">
    <property type="entry name" value="PPR"/>
    <property type="match status" value="4"/>
</dbReference>
<dbReference type="GO" id="GO:0016787">
    <property type="term" value="F:hydrolase activity"/>
    <property type="evidence" value="ECO:0007669"/>
    <property type="project" value="UniProtKB-KW"/>
</dbReference>
<dbReference type="Pfam" id="PF01535">
    <property type="entry name" value="PPR"/>
    <property type="match status" value="7"/>
</dbReference>
<dbReference type="FunFam" id="1.25.40.10:FF:000344">
    <property type="entry name" value="Pentatricopeptide repeat-containing protein"/>
    <property type="match status" value="1"/>
</dbReference>
<dbReference type="InterPro" id="IPR046848">
    <property type="entry name" value="E_motif"/>
</dbReference>
<evidence type="ECO:0000313" key="3">
    <source>
        <dbReference type="EMBL" id="PKA64864.1"/>
    </source>
</evidence>
<reference evidence="3 4" key="1">
    <citation type="journal article" date="2017" name="Nature">
        <title>The Apostasia genome and the evolution of orchids.</title>
        <authorList>
            <person name="Zhang G.Q."/>
            <person name="Liu K.W."/>
            <person name="Li Z."/>
            <person name="Lohaus R."/>
            <person name="Hsiao Y.Y."/>
            <person name="Niu S.C."/>
            <person name="Wang J.Y."/>
            <person name="Lin Y.C."/>
            <person name="Xu Q."/>
            <person name="Chen L.J."/>
            <person name="Yoshida K."/>
            <person name="Fujiwara S."/>
            <person name="Wang Z.W."/>
            <person name="Zhang Y.Q."/>
            <person name="Mitsuda N."/>
            <person name="Wang M."/>
            <person name="Liu G.H."/>
            <person name="Pecoraro L."/>
            <person name="Huang H.X."/>
            <person name="Xiao X.J."/>
            <person name="Lin M."/>
            <person name="Wu X.Y."/>
            <person name="Wu W.L."/>
            <person name="Chen Y.Y."/>
            <person name="Chang S.B."/>
            <person name="Sakamoto S."/>
            <person name="Ohme-Takagi M."/>
            <person name="Yagi M."/>
            <person name="Zeng S.J."/>
            <person name="Shen C.Y."/>
            <person name="Yeh C.M."/>
            <person name="Luo Y.B."/>
            <person name="Tsai W.C."/>
            <person name="Van de Peer Y."/>
            <person name="Liu Z.J."/>
        </authorList>
    </citation>
    <scope>NUCLEOTIDE SEQUENCE [LARGE SCALE GENOMIC DNA]</scope>
    <source>
        <strain evidence="4">cv. Shenzhen</strain>
        <tissue evidence="3">Stem</tissue>
    </source>
</reference>
<dbReference type="InterPro" id="IPR011990">
    <property type="entry name" value="TPR-like_helical_dom_sf"/>
</dbReference>
<protein>
    <submittedName>
        <fullName evidence="3">Pentatricopeptide repeat-containing protein</fullName>
        <ecNumber evidence="3">3.6.4.12</ecNumber>
    </submittedName>
</protein>
<dbReference type="Pfam" id="PF13041">
    <property type="entry name" value="PPR_2"/>
    <property type="match status" value="1"/>
</dbReference>
<dbReference type="GO" id="GO:0003723">
    <property type="term" value="F:RNA binding"/>
    <property type="evidence" value="ECO:0007669"/>
    <property type="project" value="InterPro"/>
</dbReference>
<sequence>MLIAQRSAKLSVLFSKFKLRPYICRPFSSIPSLLSLCNKPHLLHQVHSRFIIHGLHQNPSVSSELILRYSNLGCLDLSVGVFHSIDHPEASICSAILKSLSSHGKWDNAFIIFRQILAKSIITDESAYTSVLIVCSNLSSIEPGFQIHAQVLKLGFEAIVNLSTSLVSMYRRHGAFVDARKVLDEMPVKSLAAWTEVMSGFSDSDFSEESLRLFRRLRLEGFKPDSATIIYLLRSCVNLNYLRTGKFLHLLIILYNMAENLSVMTALLTMYCKLGSSQMARLLFDNMEFKDSAVWNVMISGYSQNKQPDLAMELLRKMVESGLRTDLFTAISSLAAASLLKSLAHGEEIHCHVIRNGTNSQISVDNSLIEMYCQCGRPEKAKRIFDSLSNKSVASLSSMIKGYARNEFPHEALLLFKEMGFCGVRSDPIIIMMVLPACVRLGAMELVKSIQAYSIKQGLISLITINTALLVSYAKCGCIEMAEKLFVEGDRKLRDLVSWNSIIGAYSKHGNWRKCFELYKNLKESEVMPDEVTFLAVLTACVNSGLVKEGCECFGEMVDKFSLQPDQEHYACMVDLLGRFGRLEEAINIVENMPFPADERVWGSLLSACKLHSDTRLAEFAARNLIDLEPENAANYVLLSNIYAAEGNWEVVAKMRNMLRRTGLKKIPGFSWLEINGHVHRFCVLDQNHPDSAKIYDMLKALELEIKADEELVC</sequence>
<dbReference type="FunFam" id="1.25.40.10:FF:000366">
    <property type="entry name" value="Pentatricopeptide (PPR) repeat-containing protein"/>
    <property type="match status" value="1"/>
</dbReference>
<dbReference type="InterPro" id="IPR046960">
    <property type="entry name" value="PPR_At4g14850-like_plant"/>
</dbReference>
<accession>A0A2I0BAN3</accession>
<dbReference type="EC" id="3.6.4.12" evidence="3"/>
<dbReference type="GO" id="GO:0003678">
    <property type="term" value="F:DNA helicase activity"/>
    <property type="evidence" value="ECO:0007669"/>
    <property type="project" value="UniProtKB-EC"/>
</dbReference>
<feature type="repeat" description="PPR" evidence="2">
    <location>
        <begin position="291"/>
        <end position="325"/>
    </location>
</feature>
<feature type="repeat" description="PPR" evidence="2">
    <location>
        <begin position="190"/>
        <end position="224"/>
    </location>
</feature>
<dbReference type="Proteomes" id="UP000236161">
    <property type="component" value="Unassembled WGS sequence"/>
</dbReference>
<proteinExistence type="predicted"/>
<dbReference type="FunFam" id="1.25.40.10:FF:000031">
    <property type="entry name" value="Pentatricopeptide repeat-containing protein mitochondrial"/>
    <property type="match status" value="1"/>
</dbReference>
<dbReference type="FunFam" id="1.25.40.10:FF:000073">
    <property type="entry name" value="Pentatricopeptide repeat-containing protein chloroplastic"/>
    <property type="match status" value="1"/>
</dbReference>
<dbReference type="EMBL" id="KZ451899">
    <property type="protein sequence ID" value="PKA64864.1"/>
    <property type="molecule type" value="Genomic_DNA"/>
</dbReference>
<dbReference type="AlphaFoldDB" id="A0A2I0BAN3"/>
<keyword evidence="3" id="KW-0378">Hydrolase</keyword>
<keyword evidence="4" id="KW-1185">Reference proteome</keyword>
<dbReference type="PANTHER" id="PTHR47926">
    <property type="entry name" value="PENTATRICOPEPTIDE REPEAT-CONTAINING PROTEIN"/>
    <property type="match status" value="1"/>
</dbReference>
<dbReference type="Pfam" id="PF20431">
    <property type="entry name" value="E_motif"/>
    <property type="match status" value="1"/>
</dbReference>